<dbReference type="PANTHER" id="PTHR46579:SF1">
    <property type="entry name" value="F5_8 TYPE C DOMAIN-CONTAINING PROTEIN"/>
    <property type="match status" value="1"/>
</dbReference>
<keyword evidence="2" id="KW-1185">Reference proteome</keyword>
<evidence type="ECO:0000256" key="1">
    <source>
        <dbReference type="SAM" id="MobiDB-lite"/>
    </source>
</evidence>
<reference evidence="3" key="1">
    <citation type="submission" date="2025-08" db="UniProtKB">
        <authorList>
            <consortium name="RefSeq"/>
        </authorList>
    </citation>
    <scope>IDENTIFICATION</scope>
    <source>
        <tissue evidence="3">Gonad</tissue>
    </source>
</reference>
<organism evidence="2 3">
    <name type="scientific">Branchiostoma belcheri</name>
    <name type="common">Amphioxus</name>
    <dbReference type="NCBI Taxonomy" id="7741"/>
    <lineage>
        <taxon>Eukaryota</taxon>
        <taxon>Metazoa</taxon>
        <taxon>Chordata</taxon>
        <taxon>Cephalochordata</taxon>
        <taxon>Leptocardii</taxon>
        <taxon>Amphioxiformes</taxon>
        <taxon>Branchiostomatidae</taxon>
        <taxon>Branchiostoma</taxon>
    </lineage>
</organism>
<dbReference type="RefSeq" id="XP_019638746.1">
    <property type="nucleotide sequence ID" value="XM_019783187.1"/>
</dbReference>
<dbReference type="GeneID" id="109480858"/>
<name>A0A6P5AAG2_BRABE</name>
<evidence type="ECO:0000313" key="3">
    <source>
        <dbReference type="RefSeq" id="XP_019638746.1"/>
    </source>
</evidence>
<dbReference type="OrthoDB" id="3263820at2759"/>
<dbReference type="Proteomes" id="UP000515135">
    <property type="component" value="Unplaced"/>
</dbReference>
<evidence type="ECO:0000313" key="2">
    <source>
        <dbReference type="Proteomes" id="UP000515135"/>
    </source>
</evidence>
<protein>
    <submittedName>
        <fullName evidence="3">Uncharacterized protein LOC109480858</fullName>
    </submittedName>
</protein>
<dbReference type="PANTHER" id="PTHR46579">
    <property type="entry name" value="F5/8 TYPE C DOMAIN-CONTAINING PROTEIN-RELATED"/>
    <property type="match status" value="1"/>
</dbReference>
<feature type="region of interest" description="Disordered" evidence="1">
    <location>
        <begin position="230"/>
        <end position="251"/>
    </location>
</feature>
<gene>
    <name evidence="3" type="primary">LOC109480858</name>
</gene>
<accession>A0A6P5AAG2</accession>
<dbReference type="KEGG" id="bbel:109480858"/>
<dbReference type="AlphaFoldDB" id="A0A6P5AAG2"/>
<proteinExistence type="predicted"/>
<sequence>MGDFELEENDFTDSCGEDWEELHDQRESVTEAFSWFRSREDGRSRSDDTCSLRMETMPLYHGAQLTYAESMVLIMAFILSHHLTSSAVVDLLTLISLHTQWGSIFCASKYIFDKFFSLRNLTFPVTRHYFCRACFAKIASNDKNCKTCKSDLSTAKATFYFLEMSMVSQLQAMFKRFEVTTPNAGSFRCKAYLLGSTCDLQAKALVMHMVAHNGYYGCAKCLQRGTHEHHRHQYPHDAGPPRSHSQTQAHAAEAHAQKATVFGIKGPSWLNWVPKFDLIKGNSIDYMHGTLLGVTKALMMLWFGSANKNAPYYCGHHLCDIDNILLAIRPPMDIHRTPRGIDDHLRHWKASEYRSWLLFYSLPIMHLFLPNDYFQNYLLLVNAIHILLGEVISQDEINKAEDLLQQFVEGFKMLYGSKLVSLNVHNLCHYAQTVRELGPLWCHSCFSFEDVNGQLLKLIHGTQGVEEQVLRAVAILQKFSEVGDACFIPGTASKKLYDSLNNVTVPPEERSNFTEIGPGFYSVGSLKEESCKADGTYSTIKPSHMEAVMARLDFLPESLMIYQRMMKNGEMVHSRLYSRAVRHNSYTIEYTTDENSCFGEVLYFIQVTTRTCGCGIAKRACECNSVTARHFALVQCFERLVPTPADSENATALFSVPHVSRCRMSQGYKAVKLNEMVGKVVSMCINGNTYLATFPNRFEKD</sequence>